<feature type="transmembrane region" description="Helical" evidence="1">
    <location>
        <begin position="36"/>
        <end position="54"/>
    </location>
</feature>
<organism evidence="2 3">
    <name type="scientific">Bacteroides fragilis</name>
    <dbReference type="NCBI Taxonomy" id="817"/>
    <lineage>
        <taxon>Bacteria</taxon>
        <taxon>Pseudomonadati</taxon>
        <taxon>Bacteroidota</taxon>
        <taxon>Bacteroidia</taxon>
        <taxon>Bacteroidales</taxon>
        <taxon>Bacteroidaceae</taxon>
        <taxon>Bacteroides</taxon>
    </lineage>
</organism>
<dbReference type="Proteomes" id="UP000028294">
    <property type="component" value="Chromosome"/>
</dbReference>
<feature type="transmembrane region" description="Helical" evidence="1">
    <location>
        <begin position="66"/>
        <end position="85"/>
    </location>
</feature>
<proteinExistence type="predicted"/>
<evidence type="ECO:0000313" key="3">
    <source>
        <dbReference type="Proteomes" id="UP000028294"/>
    </source>
</evidence>
<name>A0AAP8ZWL8_BACFG</name>
<keyword evidence="1" id="KW-0472">Membrane</keyword>
<feature type="transmembrane region" description="Helical" evidence="1">
    <location>
        <begin position="209"/>
        <end position="233"/>
    </location>
</feature>
<feature type="transmembrane region" description="Helical" evidence="1">
    <location>
        <begin position="121"/>
        <end position="141"/>
    </location>
</feature>
<accession>A0AAP8ZWL8</accession>
<feature type="transmembrane region" description="Helical" evidence="1">
    <location>
        <begin position="357"/>
        <end position="374"/>
    </location>
</feature>
<evidence type="ECO:0000313" key="2">
    <source>
        <dbReference type="EMBL" id="QCQ36850.1"/>
    </source>
</evidence>
<protein>
    <submittedName>
        <fullName evidence="2">Uncharacterized protein</fullName>
    </submittedName>
</protein>
<dbReference type="RefSeq" id="WP_137569064.1">
    <property type="nucleotide sequence ID" value="NZ_CP036553.1"/>
</dbReference>
<reference evidence="2 3" key="1">
    <citation type="submission" date="2019-03" db="EMBL/GenBank/DDBJ databases">
        <title>Complete genome assembly of MDR B. fragilis.</title>
        <authorList>
            <person name="Sydenham T.V."/>
            <person name="Hasman H."/>
            <person name="Justesen U.S."/>
        </authorList>
    </citation>
    <scope>NUCLEOTIDE SEQUENCE [LARGE SCALE GENOMIC DNA]</scope>
    <source>
        <strain evidence="2 3">DCMOUH0067B</strain>
    </source>
</reference>
<feature type="transmembrane region" description="Helical" evidence="1">
    <location>
        <begin position="240"/>
        <end position="258"/>
    </location>
</feature>
<keyword evidence="1" id="KW-1133">Transmembrane helix</keyword>
<sequence length="404" mass="47725">MKNIQRTKNSFWHLALIWVTLTSTFPFIFYTWPFHPYKLLTSACLILMILLLLVCKSKVSISKNIVYVFTLQIIYYLIISLAYFTFDIYNLVIQIISCLVICIYIKQYISFPLFAKSYIIFIIYMGIGGVITFFIHVFIGLNPLFEIQYSASGISYFLGLTTTNVYYNLDSLRIIRFSGFFDEPGAFALYSIFALILNKIYYKNRSYEILLIFTTVFTFSMAYYVIIFMYFVLFYAKMKYIKYYMMVVFAIAVFGFYLNNYSGDNRTIEYLERFTFERFETSDDGLLKGDNRVDAQRIDKDIFVNNILCGVVDSTNLGGNNIYTVLARFGIVGSIFYYLLIFYFLRLILKLPHKQRVIYLKLLFILLLNLFHRPEFSSAFIIISIYTMIYKIENKYGIDNYTFF</sequence>
<feature type="transmembrane region" description="Helical" evidence="1">
    <location>
        <begin position="179"/>
        <end position="197"/>
    </location>
</feature>
<evidence type="ECO:0000256" key="1">
    <source>
        <dbReference type="SAM" id="Phobius"/>
    </source>
</evidence>
<keyword evidence="1" id="KW-0812">Transmembrane</keyword>
<dbReference type="AlphaFoldDB" id="A0AAP8ZWL8"/>
<feature type="transmembrane region" description="Helical" evidence="1">
    <location>
        <begin position="91"/>
        <end position="109"/>
    </location>
</feature>
<feature type="transmembrane region" description="Helical" evidence="1">
    <location>
        <begin position="12"/>
        <end position="30"/>
    </location>
</feature>
<feature type="transmembrane region" description="Helical" evidence="1">
    <location>
        <begin position="322"/>
        <end position="345"/>
    </location>
</feature>
<gene>
    <name evidence="2" type="ORF">IA74_012395</name>
</gene>
<dbReference type="EMBL" id="CP036553">
    <property type="protein sequence ID" value="QCQ36850.1"/>
    <property type="molecule type" value="Genomic_DNA"/>
</dbReference>